<feature type="transmembrane region" description="Helical" evidence="6">
    <location>
        <begin position="93"/>
        <end position="117"/>
    </location>
</feature>
<feature type="transmembrane region" description="Helical" evidence="6">
    <location>
        <begin position="228"/>
        <end position="246"/>
    </location>
</feature>
<evidence type="ECO:0000256" key="3">
    <source>
        <dbReference type="ARBA" id="ARBA00022692"/>
    </source>
</evidence>
<feature type="transmembrane region" description="Helical" evidence="6">
    <location>
        <begin position="59"/>
        <end position="81"/>
    </location>
</feature>
<comment type="subcellular location">
    <subcellularLocation>
        <location evidence="1">Cell membrane</location>
        <topology evidence="1">Multi-pass membrane protein</topology>
    </subcellularLocation>
</comment>
<evidence type="ECO:0000313" key="8">
    <source>
        <dbReference type="Proteomes" id="UP000788419"/>
    </source>
</evidence>
<feature type="transmembrane region" description="Helical" evidence="6">
    <location>
        <begin position="157"/>
        <end position="179"/>
    </location>
</feature>
<evidence type="ECO:0000256" key="6">
    <source>
        <dbReference type="SAM" id="Phobius"/>
    </source>
</evidence>
<evidence type="ECO:0000256" key="2">
    <source>
        <dbReference type="ARBA" id="ARBA00022475"/>
    </source>
</evidence>
<dbReference type="PANTHER" id="PTHR30086:SF20">
    <property type="entry name" value="ARGININE EXPORTER PROTEIN ARGO-RELATED"/>
    <property type="match status" value="1"/>
</dbReference>
<gene>
    <name evidence="7" type="ORF">CSC65_00115</name>
</gene>
<reference evidence="7 8" key="1">
    <citation type="submission" date="2017-10" db="EMBL/GenBank/DDBJ databases">
        <title>Whole genome sequencing of members of genus Pseudoxanthomonas.</title>
        <authorList>
            <person name="Kumar S."/>
            <person name="Bansal K."/>
            <person name="Kaur A."/>
            <person name="Patil P."/>
            <person name="Sharma S."/>
            <person name="Patil P.B."/>
        </authorList>
    </citation>
    <scope>NUCLEOTIDE SEQUENCE [LARGE SCALE GENOMIC DNA]</scope>
    <source>
        <strain evidence="7 8">DSM 17801</strain>
    </source>
</reference>
<evidence type="ECO:0008006" key="9">
    <source>
        <dbReference type="Google" id="ProtNLM"/>
    </source>
</evidence>
<accession>A0ABQ6ZC36</accession>
<protein>
    <recommendedName>
        <fullName evidence="9">LysE family translocator</fullName>
    </recommendedName>
</protein>
<keyword evidence="2" id="KW-1003">Cell membrane</keyword>
<evidence type="ECO:0000256" key="1">
    <source>
        <dbReference type="ARBA" id="ARBA00004651"/>
    </source>
</evidence>
<organism evidence="7 8">
    <name type="scientific">Pseudoxanthomonas daejeonensis</name>
    <dbReference type="NCBI Taxonomy" id="266062"/>
    <lineage>
        <taxon>Bacteria</taxon>
        <taxon>Pseudomonadati</taxon>
        <taxon>Pseudomonadota</taxon>
        <taxon>Gammaproteobacteria</taxon>
        <taxon>Lysobacterales</taxon>
        <taxon>Lysobacteraceae</taxon>
        <taxon>Pseudoxanthomonas</taxon>
    </lineage>
</organism>
<comment type="caution">
    <text evidence="7">The sequence shown here is derived from an EMBL/GenBank/DDBJ whole genome shotgun (WGS) entry which is preliminary data.</text>
</comment>
<evidence type="ECO:0000256" key="4">
    <source>
        <dbReference type="ARBA" id="ARBA00022989"/>
    </source>
</evidence>
<dbReference type="PANTHER" id="PTHR30086">
    <property type="entry name" value="ARGININE EXPORTER PROTEIN ARGO"/>
    <property type="match status" value="1"/>
</dbReference>
<name>A0ABQ6ZC36_9GAMM</name>
<keyword evidence="3 6" id="KW-0812">Transmembrane</keyword>
<keyword evidence="8" id="KW-1185">Reference proteome</keyword>
<keyword evidence="4 6" id="KW-1133">Transmembrane helix</keyword>
<evidence type="ECO:0000256" key="5">
    <source>
        <dbReference type="ARBA" id="ARBA00023136"/>
    </source>
</evidence>
<dbReference type="InterPro" id="IPR001123">
    <property type="entry name" value="LeuE-type"/>
</dbReference>
<dbReference type="Pfam" id="PF01810">
    <property type="entry name" value="LysE"/>
    <property type="match status" value="1"/>
</dbReference>
<dbReference type="Proteomes" id="UP000788419">
    <property type="component" value="Unassembled WGS sequence"/>
</dbReference>
<proteinExistence type="predicted"/>
<keyword evidence="5 6" id="KW-0472">Membrane</keyword>
<feature type="transmembrane region" description="Helical" evidence="6">
    <location>
        <begin position="123"/>
        <end position="145"/>
    </location>
</feature>
<sequence length="251" mass="25926">MPRWRAAARTPPWRTTSWNAARAWSGSLSMVSRLDHGDAGARPCPPRHWLSSVTGSHPMTALALLIFVSAITPGPNNLVLLHRGATRGFRAGLPASLGIAAGGSAMLAIALVVLGAGPLPQAAMPWLGSAGATMLLVMAMALWGAPAGDAPLRASPAGFWAMAAFQLANPKAWAFLASLAALRATSGGPSAAATVAIFAAASLLCSAIWLGGGRLMTRLLATPRRSRLFNRAMAVAMAAMAAHLLIRTWNP</sequence>
<evidence type="ECO:0000313" key="7">
    <source>
        <dbReference type="EMBL" id="KAF1697596.1"/>
    </source>
</evidence>
<dbReference type="EMBL" id="PDWN01000001">
    <property type="protein sequence ID" value="KAF1697596.1"/>
    <property type="molecule type" value="Genomic_DNA"/>
</dbReference>
<feature type="transmembrane region" description="Helical" evidence="6">
    <location>
        <begin position="191"/>
        <end position="216"/>
    </location>
</feature>